<evidence type="ECO:0000259" key="1">
    <source>
        <dbReference type="SMART" id="SM00849"/>
    </source>
</evidence>
<feature type="domain" description="Metallo-beta-lactamase" evidence="1">
    <location>
        <begin position="18"/>
        <end position="201"/>
    </location>
</feature>
<reference evidence="2 3" key="1">
    <citation type="submission" date="2020-08" db="EMBL/GenBank/DDBJ databases">
        <title>Sequencing the genomes of 1000 actinobacteria strains.</title>
        <authorList>
            <person name="Klenk H.-P."/>
        </authorList>
    </citation>
    <scope>NUCLEOTIDE SEQUENCE [LARGE SCALE GENOMIC DNA]</scope>
    <source>
        <strain evidence="2 3">DSM 43582</strain>
    </source>
</reference>
<dbReference type="GO" id="GO:0016787">
    <property type="term" value="F:hydrolase activity"/>
    <property type="evidence" value="ECO:0007669"/>
    <property type="project" value="UniProtKB-KW"/>
</dbReference>
<dbReference type="AlphaFoldDB" id="A0A7W9PFH9"/>
<dbReference type="PANTHER" id="PTHR42951">
    <property type="entry name" value="METALLO-BETA-LACTAMASE DOMAIN-CONTAINING"/>
    <property type="match status" value="1"/>
</dbReference>
<dbReference type="InterPro" id="IPR050855">
    <property type="entry name" value="NDM-1-like"/>
</dbReference>
<dbReference type="SUPFAM" id="SSF56281">
    <property type="entry name" value="Metallo-hydrolase/oxidoreductase"/>
    <property type="match status" value="1"/>
</dbReference>
<accession>A0A7W9PFH9</accession>
<dbReference type="Pfam" id="PF00753">
    <property type="entry name" value="Lactamase_B"/>
    <property type="match status" value="1"/>
</dbReference>
<dbReference type="InterPro" id="IPR001279">
    <property type="entry name" value="Metallo-B-lactamas"/>
</dbReference>
<dbReference type="SMART" id="SM00849">
    <property type="entry name" value="Lactamase_B"/>
    <property type="match status" value="1"/>
</dbReference>
<keyword evidence="3" id="KW-1185">Reference proteome</keyword>
<dbReference type="Proteomes" id="UP000540412">
    <property type="component" value="Unassembled WGS sequence"/>
</dbReference>
<organism evidence="2 3">
    <name type="scientific">Nocardia transvalensis</name>
    <dbReference type="NCBI Taxonomy" id="37333"/>
    <lineage>
        <taxon>Bacteria</taxon>
        <taxon>Bacillati</taxon>
        <taxon>Actinomycetota</taxon>
        <taxon>Actinomycetes</taxon>
        <taxon>Mycobacteriales</taxon>
        <taxon>Nocardiaceae</taxon>
        <taxon>Nocardia</taxon>
    </lineage>
</organism>
<proteinExistence type="predicted"/>
<name>A0A7W9PFH9_9NOCA</name>
<comment type="caution">
    <text evidence="2">The sequence shown here is derived from an EMBL/GenBank/DDBJ whole genome shotgun (WGS) entry which is preliminary data.</text>
</comment>
<dbReference type="CDD" id="cd07721">
    <property type="entry name" value="yflN-like_MBL-fold"/>
    <property type="match status" value="1"/>
</dbReference>
<dbReference type="Gene3D" id="3.60.15.10">
    <property type="entry name" value="Ribonuclease Z/Hydroxyacylglutathione hydrolase-like"/>
    <property type="match status" value="1"/>
</dbReference>
<protein>
    <submittedName>
        <fullName evidence="2">Glyoxylase-like metal-dependent hydrolase (Beta-lactamase superfamily II)</fullName>
    </submittedName>
</protein>
<gene>
    <name evidence="2" type="ORF">BJY24_004014</name>
</gene>
<evidence type="ECO:0000313" key="3">
    <source>
        <dbReference type="Proteomes" id="UP000540412"/>
    </source>
</evidence>
<evidence type="ECO:0000313" key="2">
    <source>
        <dbReference type="EMBL" id="MBB5915147.1"/>
    </source>
</evidence>
<sequence length="219" mass="23991">MEKIADEVYLLDGRPRYAYNVYVVGDVLVDAGSRHAARRILRQLAGRRMRSHVVTHAHPDHQGSSHAVCERLGLSLACGAADADVLEQGRLAEAAPDHPVVRWQLKHWAGPPHPVDRRLSEGDDVAGFEVLETPGHTHGSLSLWRESDRLLIVGDVLNRRPKIMGGDVAEAPPAFCLDPARNRASIRRLAALNPRTVCFGHGRPLHGSGRLEEFASALS</sequence>
<dbReference type="RefSeq" id="WP_040746786.1">
    <property type="nucleotide sequence ID" value="NZ_JACHIT010000001.1"/>
</dbReference>
<keyword evidence="2" id="KW-0378">Hydrolase</keyword>
<dbReference type="PANTHER" id="PTHR42951:SF17">
    <property type="entry name" value="METALLO-BETA-LACTAMASE DOMAIN-CONTAINING PROTEIN"/>
    <property type="match status" value="1"/>
</dbReference>
<dbReference type="InterPro" id="IPR036866">
    <property type="entry name" value="RibonucZ/Hydroxyglut_hydro"/>
</dbReference>
<dbReference type="EMBL" id="JACHIT010000001">
    <property type="protein sequence ID" value="MBB5915147.1"/>
    <property type="molecule type" value="Genomic_DNA"/>
</dbReference>